<evidence type="ECO:0008006" key="3">
    <source>
        <dbReference type="Google" id="ProtNLM"/>
    </source>
</evidence>
<reference evidence="1" key="1">
    <citation type="submission" date="2022-10" db="EMBL/GenBank/DDBJ databases">
        <title>Complete genome sequence resource for Xanthomonas hortorum isolated from Greek Oregano.</title>
        <authorList>
            <person name="Gonzalez-Tobon J."/>
            <person name="Helmann T.C."/>
            <person name="Daughtrey M."/>
            <person name="Stodghill P.V."/>
            <person name="Filiatrault M.J."/>
        </authorList>
    </citation>
    <scope>NUCLEOTIDE SEQUENCE</scope>
    <source>
        <strain evidence="1">Oregano 108</strain>
    </source>
</reference>
<dbReference type="RefSeq" id="WP_115040031.1">
    <property type="nucleotide sequence ID" value="NZ_CP107241.1"/>
</dbReference>
<gene>
    <name evidence="1" type="ORF">OEG85_12460</name>
</gene>
<organism evidence="1 2">
    <name type="scientific">Xanthomonas hortorum</name>
    <dbReference type="NCBI Taxonomy" id="56454"/>
    <lineage>
        <taxon>Bacteria</taxon>
        <taxon>Pseudomonadati</taxon>
        <taxon>Pseudomonadota</taxon>
        <taxon>Gammaproteobacteria</taxon>
        <taxon>Lysobacterales</taxon>
        <taxon>Lysobacteraceae</taxon>
        <taxon>Xanthomonas</taxon>
    </lineage>
</organism>
<dbReference type="Proteomes" id="UP001164737">
    <property type="component" value="Chromosome"/>
</dbReference>
<dbReference type="AlphaFoldDB" id="A0AA47I865"/>
<evidence type="ECO:0000313" key="2">
    <source>
        <dbReference type="Proteomes" id="UP001164737"/>
    </source>
</evidence>
<name>A0AA47I865_9XANT</name>
<sequence>MQPISRARFEALAAYCRIGPAMHLVDEHAWYESGDGRLLGLVLRELVDGEYQGAFLARDLVERFRWIHGTKFFDNPEAAAAAMLEQAPGLLARLDEERCQGDEPRRAVDFFAPRVPEVRADPSFVSLRDLEGYSPARDLISAMMRWHDDIDGNYVEQFQSAAFDARLMELYVFALLVENGFAVRHEGAAPDYLANDGNGELAIEVTTVNPTLDARGQRVPPPPVDTDEEIAAYLKQWMPIKFGGPLTAKLCKRYWTLPHVAGKPLLFAIQDFHAPQSMVRARSGLGIYLYGYDHGWHYDAEGRLVIEPRRVTEHRWGEKVIPTGFFDQPEAENVSAVLFNNSATLSKFNRMGFVAGFGSRRVQMIRKGFALSPDPNAAAPTPFARQVDEDYWETWSEGLDIFHNPRALHPLDPRHFPTAVHHTLQRDGQVSTLRLTDEFHPLASITHILLPDDTAH</sequence>
<accession>A0AA47I865</accession>
<evidence type="ECO:0000313" key="1">
    <source>
        <dbReference type="EMBL" id="WAH62356.1"/>
    </source>
</evidence>
<dbReference type="EMBL" id="CP107241">
    <property type="protein sequence ID" value="WAH62356.1"/>
    <property type="molecule type" value="Genomic_DNA"/>
</dbReference>
<protein>
    <recommendedName>
        <fullName evidence="3">Glycosaminoglycan attachment site</fullName>
    </recommendedName>
</protein>
<proteinExistence type="predicted"/>